<keyword evidence="8" id="KW-0630">Potassium</keyword>
<dbReference type="Gene3D" id="3.40.50.970">
    <property type="match status" value="1"/>
</dbReference>
<dbReference type="GO" id="GO:0046872">
    <property type="term" value="F:metal ion binding"/>
    <property type="evidence" value="ECO:0007669"/>
    <property type="project" value="UniProtKB-KW"/>
</dbReference>
<dbReference type="InterPro" id="IPR050771">
    <property type="entry name" value="Alpha-ketoacid_DH_E1_comp"/>
</dbReference>
<feature type="domain" description="Dehydrogenase E1 component" evidence="13">
    <location>
        <begin position="1"/>
        <end position="296"/>
    </location>
</feature>
<comment type="subcellular location">
    <subcellularLocation>
        <location evidence="2">Mitochondrion matrix</location>
    </subcellularLocation>
</comment>
<dbReference type="InterPro" id="IPR029061">
    <property type="entry name" value="THDP-binding"/>
</dbReference>
<dbReference type="CDD" id="cd02000">
    <property type="entry name" value="TPP_E1_PDC_ADC_BCADC"/>
    <property type="match status" value="1"/>
</dbReference>
<keyword evidence="10" id="KW-0496">Mitochondrion</keyword>
<dbReference type="Proteomes" id="UP001324115">
    <property type="component" value="Unassembled WGS sequence"/>
</dbReference>
<keyword evidence="15" id="KW-1185">Reference proteome</keyword>
<evidence type="ECO:0000256" key="10">
    <source>
        <dbReference type="ARBA" id="ARBA00023128"/>
    </source>
</evidence>
<evidence type="ECO:0000259" key="13">
    <source>
        <dbReference type="Pfam" id="PF00676"/>
    </source>
</evidence>
<reference evidence="14 15" key="1">
    <citation type="journal article" date="2023" name="G3 (Bethesda)">
        <title>A haplotype-resolved chromosome-scale genome for Quercus rubra L. provides insights into the genetics of adaptive traits for red oak species.</title>
        <authorList>
            <person name="Kapoor B."/>
            <person name="Jenkins J."/>
            <person name="Schmutz J."/>
            <person name="Zhebentyayeva T."/>
            <person name="Kuelheim C."/>
            <person name="Coggeshall M."/>
            <person name="Heim C."/>
            <person name="Lasky J.R."/>
            <person name="Leites L."/>
            <person name="Islam-Faridi N."/>
            <person name="Romero-Severson J."/>
            <person name="DeLeo V.L."/>
            <person name="Lucas S.M."/>
            <person name="Lazic D."/>
            <person name="Gailing O."/>
            <person name="Carlson J."/>
            <person name="Staton M."/>
        </authorList>
    </citation>
    <scope>NUCLEOTIDE SEQUENCE [LARGE SCALE GENOMIC DNA]</scope>
    <source>
        <strain evidence="14">Pseudo-F2</strain>
    </source>
</reference>
<dbReference type="PANTHER" id="PTHR43380">
    <property type="entry name" value="2-OXOISOVALERATE DEHYDROGENASE SUBUNIT ALPHA, MITOCHONDRIAL"/>
    <property type="match status" value="1"/>
</dbReference>
<dbReference type="EMBL" id="JAXUIC010000006">
    <property type="protein sequence ID" value="KAK4583854.1"/>
    <property type="molecule type" value="Genomic_DNA"/>
</dbReference>
<keyword evidence="6" id="KW-0479">Metal-binding</keyword>
<accession>A0AAN7INF6</accession>
<evidence type="ECO:0000256" key="7">
    <source>
        <dbReference type="ARBA" id="ARBA00022946"/>
    </source>
</evidence>
<evidence type="ECO:0000256" key="4">
    <source>
        <dbReference type="ARBA" id="ARBA00011516"/>
    </source>
</evidence>
<evidence type="ECO:0000256" key="1">
    <source>
        <dbReference type="ARBA" id="ARBA00001964"/>
    </source>
</evidence>
<comment type="catalytic activity">
    <reaction evidence="12">
        <text>N(6)-[(R)-lipoyl]-L-lysyl-[protein] + 3-methyl-2-oxobutanoate + H(+) = N(6)-[(R)-S(8)-2-methylpropanoyldihydrolipoyl]-L-lysyl-[protein] + CO2</text>
        <dbReference type="Rhea" id="RHEA:13457"/>
        <dbReference type="Rhea" id="RHEA-COMP:10474"/>
        <dbReference type="Rhea" id="RHEA-COMP:10497"/>
        <dbReference type="ChEBI" id="CHEBI:11851"/>
        <dbReference type="ChEBI" id="CHEBI:15378"/>
        <dbReference type="ChEBI" id="CHEBI:16526"/>
        <dbReference type="ChEBI" id="CHEBI:83099"/>
        <dbReference type="ChEBI" id="CHEBI:83142"/>
        <dbReference type="EC" id="1.2.4.4"/>
    </reaction>
</comment>
<gene>
    <name evidence="14" type="ORF">RGQ29_021822</name>
</gene>
<dbReference type="GO" id="GO:0005759">
    <property type="term" value="C:mitochondrial matrix"/>
    <property type="evidence" value="ECO:0007669"/>
    <property type="project" value="UniProtKB-SubCell"/>
</dbReference>
<dbReference type="GO" id="GO:0009083">
    <property type="term" value="P:branched-chain amino acid catabolic process"/>
    <property type="evidence" value="ECO:0007669"/>
    <property type="project" value="UniProtKB-ARBA"/>
</dbReference>
<sequence>MVTLQTMDSVFYEAQRQGRISFYATTIGEEAINIASAAALTIDDLVFPQYREPGVLLWRGFSLQEFANQCFGNKDDYGKGRQMPIHYGSHKHNYFTVAATIATQIPHAVGAAYSLKMDRKKACVITYFGDGGTSEGDFHAALNFAAVMEVPVIFFCRNNGWAISTPTSDQFRSDGVVVKGPAYGVRSIRVDGNDTLAIYTAVHAAREMAISENRPILIEALTYRVGHHSTSDDSTKYRPVDEIEWWRSARDPVARFRKWIESNGWWCSEDESELRTSVRKQMLHAIQVAEKADKPPIAELFTDVYNVPPSNLCEQEKFLRETMKRHPQDYMPDVPV</sequence>
<dbReference type="PANTHER" id="PTHR43380:SF11">
    <property type="entry name" value="2-OXOISOVALERATE DEHYDROGENASE SUBUNIT ALPHA 2, MITOCHONDRIAL"/>
    <property type="match status" value="1"/>
</dbReference>
<comment type="cofactor">
    <cofactor evidence="1">
        <name>thiamine diphosphate</name>
        <dbReference type="ChEBI" id="CHEBI:58937"/>
    </cofactor>
</comment>
<organism evidence="14 15">
    <name type="scientific">Quercus rubra</name>
    <name type="common">Northern red oak</name>
    <name type="synonym">Quercus borealis</name>
    <dbReference type="NCBI Taxonomy" id="3512"/>
    <lineage>
        <taxon>Eukaryota</taxon>
        <taxon>Viridiplantae</taxon>
        <taxon>Streptophyta</taxon>
        <taxon>Embryophyta</taxon>
        <taxon>Tracheophyta</taxon>
        <taxon>Spermatophyta</taxon>
        <taxon>Magnoliopsida</taxon>
        <taxon>eudicotyledons</taxon>
        <taxon>Gunneridae</taxon>
        <taxon>Pentapetalae</taxon>
        <taxon>rosids</taxon>
        <taxon>fabids</taxon>
        <taxon>Fagales</taxon>
        <taxon>Fagaceae</taxon>
        <taxon>Quercus</taxon>
    </lineage>
</organism>
<dbReference type="EC" id="1.2.4.4" evidence="5"/>
<evidence type="ECO:0000256" key="8">
    <source>
        <dbReference type="ARBA" id="ARBA00022958"/>
    </source>
</evidence>
<keyword evidence="7" id="KW-0809">Transit peptide</keyword>
<dbReference type="GO" id="GO:0003863">
    <property type="term" value="F:branched-chain 2-oxo acid dehydrogenase activity"/>
    <property type="evidence" value="ECO:0007669"/>
    <property type="project" value="UniProtKB-EC"/>
</dbReference>
<dbReference type="SUPFAM" id="SSF52518">
    <property type="entry name" value="Thiamin diphosphate-binding fold (THDP-binding)"/>
    <property type="match status" value="1"/>
</dbReference>
<evidence type="ECO:0000313" key="15">
    <source>
        <dbReference type="Proteomes" id="UP001324115"/>
    </source>
</evidence>
<proteinExistence type="inferred from homology"/>
<evidence type="ECO:0000256" key="3">
    <source>
        <dbReference type="ARBA" id="ARBA00008646"/>
    </source>
</evidence>
<dbReference type="AlphaFoldDB" id="A0AAN7INF6"/>
<comment type="subunit">
    <text evidence="4">Heterotetramer of alpha and beta chains.</text>
</comment>
<evidence type="ECO:0000256" key="11">
    <source>
        <dbReference type="ARBA" id="ARBA00031050"/>
    </source>
</evidence>
<evidence type="ECO:0000256" key="12">
    <source>
        <dbReference type="ARBA" id="ARBA00052792"/>
    </source>
</evidence>
<evidence type="ECO:0000256" key="9">
    <source>
        <dbReference type="ARBA" id="ARBA00023002"/>
    </source>
</evidence>
<comment type="similarity">
    <text evidence="3">Belongs to the BCKDHA family.</text>
</comment>
<comment type="caution">
    <text evidence="14">The sequence shown here is derived from an EMBL/GenBank/DDBJ whole genome shotgun (WGS) entry which is preliminary data.</text>
</comment>
<dbReference type="InterPro" id="IPR001017">
    <property type="entry name" value="DH_E1"/>
</dbReference>
<name>A0AAN7INF6_QUERU</name>
<evidence type="ECO:0000256" key="5">
    <source>
        <dbReference type="ARBA" id="ARBA00012277"/>
    </source>
</evidence>
<evidence type="ECO:0000256" key="6">
    <source>
        <dbReference type="ARBA" id="ARBA00022723"/>
    </source>
</evidence>
<dbReference type="FunFam" id="3.40.50.970:FF:000015">
    <property type="entry name" value="2-oxoisovalerate dehydrogenase subunit alpha"/>
    <property type="match status" value="1"/>
</dbReference>
<evidence type="ECO:0000313" key="14">
    <source>
        <dbReference type="EMBL" id="KAK4583854.1"/>
    </source>
</evidence>
<keyword evidence="9" id="KW-0560">Oxidoreductase</keyword>
<dbReference type="Pfam" id="PF00676">
    <property type="entry name" value="E1_dh"/>
    <property type="match status" value="1"/>
</dbReference>
<protein>
    <recommendedName>
        <fullName evidence="5">3-methyl-2-oxobutanoate dehydrogenase (2-methylpropanoyl-transferring)</fullName>
        <ecNumber evidence="5">1.2.4.4</ecNumber>
    </recommendedName>
    <alternativeName>
        <fullName evidence="11">Branched-chain alpha-keto acid dehydrogenase E1 component alpha chain</fullName>
    </alternativeName>
</protein>
<evidence type="ECO:0000256" key="2">
    <source>
        <dbReference type="ARBA" id="ARBA00004305"/>
    </source>
</evidence>